<evidence type="ECO:0008006" key="4">
    <source>
        <dbReference type="Google" id="ProtNLM"/>
    </source>
</evidence>
<dbReference type="Proteomes" id="UP000233556">
    <property type="component" value="Unassembled WGS sequence"/>
</dbReference>
<dbReference type="AlphaFoldDB" id="A0A2I0UEF4"/>
<dbReference type="GO" id="GO:0061343">
    <property type="term" value="P:cell adhesion involved in heart morphogenesis"/>
    <property type="evidence" value="ECO:0007669"/>
    <property type="project" value="TreeGrafter"/>
</dbReference>
<accession>A0A2I0UEF4</accession>
<reference evidence="3" key="2">
    <citation type="submission" date="2017-12" db="EMBL/GenBank/DDBJ databases">
        <title>Genome sequence of the Bar-tailed Godwit (Limosa lapponica baueri).</title>
        <authorList>
            <person name="Lima N.C.B."/>
            <person name="Parody-Merino A.M."/>
            <person name="Battley P.F."/>
            <person name="Fidler A.E."/>
            <person name="Prosdocimi F."/>
        </authorList>
    </citation>
    <scope>NUCLEOTIDE SEQUENCE [LARGE SCALE GENOMIC DNA]</scope>
</reference>
<sequence>MKVEDRDEFTYSDEIPSISSFICLINKYGVLGMVNEAHNQKEEEPDQAVLPRTERPTPHNKNSIKTSAEKKQCQDVSADELFHRQSVALVLMGDFNLPDISWEYKTAVTSRSWKFLKFVGDNVLPQVLRPCPAWSPELEDYKCRNCDFPFVDTEIIRDRLYQLNVHKSMGLDGVHLRVLKELADVMAGPLSIIYQRYWESGEIPADWKLANAVPIYKKGRGKTKGATDLVV</sequence>
<feature type="region of interest" description="Disordered" evidence="1">
    <location>
        <begin position="39"/>
        <end position="71"/>
    </location>
</feature>
<protein>
    <recommendedName>
        <fullName evidence="4">Rna-directed dna polymerase from mobile element jockey-like</fullName>
    </recommendedName>
</protein>
<dbReference type="PANTHER" id="PTHR33395:SF22">
    <property type="entry name" value="REVERSE TRANSCRIPTASE DOMAIN-CONTAINING PROTEIN"/>
    <property type="match status" value="1"/>
</dbReference>
<evidence type="ECO:0000313" key="3">
    <source>
        <dbReference type="Proteomes" id="UP000233556"/>
    </source>
</evidence>
<dbReference type="OrthoDB" id="416454at2759"/>
<dbReference type="GO" id="GO:0031012">
    <property type="term" value="C:extracellular matrix"/>
    <property type="evidence" value="ECO:0007669"/>
    <property type="project" value="TreeGrafter"/>
</dbReference>
<proteinExistence type="predicted"/>
<dbReference type="PANTHER" id="PTHR33395">
    <property type="entry name" value="TRANSCRIPTASE, PUTATIVE-RELATED-RELATED"/>
    <property type="match status" value="1"/>
</dbReference>
<name>A0A2I0UEF4_LIMLA</name>
<gene>
    <name evidence="2" type="ORF">llap_5266</name>
</gene>
<evidence type="ECO:0000313" key="2">
    <source>
        <dbReference type="EMBL" id="PKU44434.1"/>
    </source>
</evidence>
<dbReference type="GO" id="GO:0007508">
    <property type="term" value="P:larval heart development"/>
    <property type="evidence" value="ECO:0007669"/>
    <property type="project" value="TreeGrafter"/>
</dbReference>
<evidence type="ECO:0000256" key="1">
    <source>
        <dbReference type="SAM" id="MobiDB-lite"/>
    </source>
</evidence>
<organism evidence="2 3">
    <name type="scientific">Limosa lapponica baueri</name>
    <dbReference type="NCBI Taxonomy" id="1758121"/>
    <lineage>
        <taxon>Eukaryota</taxon>
        <taxon>Metazoa</taxon>
        <taxon>Chordata</taxon>
        <taxon>Craniata</taxon>
        <taxon>Vertebrata</taxon>
        <taxon>Euteleostomi</taxon>
        <taxon>Archelosauria</taxon>
        <taxon>Archosauria</taxon>
        <taxon>Dinosauria</taxon>
        <taxon>Saurischia</taxon>
        <taxon>Theropoda</taxon>
        <taxon>Coelurosauria</taxon>
        <taxon>Aves</taxon>
        <taxon>Neognathae</taxon>
        <taxon>Neoaves</taxon>
        <taxon>Charadriiformes</taxon>
        <taxon>Scolopacidae</taxon>
        <taxon>Limosa</taxon>
    </lineage>
</organism>
<reference evidence="3" key="1">
    <citation type="submission" date="2017-11" db="EMBL/GenBank/DDBJ databases">
        <authorList>
            <person name="Lima N.C."/>
            <person name="Parody-Merino A.M."/>
            <person name="Battley P.F."/>
            <person name="Fidler A.E."/>
            <person name="Prosdocimi F."/>
        </authorList>
    </citation>
    <scope>NUCLEOTIDE SEQUENCE [LARGE SCALE GENOMIC DNA]</scope>
</reference>
<dbReference type="EMBL" id="KZ505827">
    <property type="protein sequence ID" value="PKU44434.1"/>
    <property type="molecule type" value="Genomic_DNA"/>
</dbReference>
<keyword evidence="3" id="KW-1185">Reference proteome</keyword>